<accession>A0A8E2ELS4</accession>
<dbReference type="Proteomes" id="UP000250266">
    <property type="component" value="Unassembled WGS sequence"/>
</dbReference>
<proteinExistence type="predicted"/>
<protein>
    <submittedName>
        <fullName evidence="1">Uncharacterized protein</fullName>
    </submittedName>
</protein>
<organism evidence="1 2">
    <name type="scientific">Lepidopterella palustris CBS 459.81</name>
    <dbReference type="NCBI Taxonomy" id="1314670"/>
    <lineage>
        <taxon>Eukaryota</taxon>
        <taxon>Fungi</taxon>
        <taxon>Dikarya</taxon>
        <taxon>Ascomycota</taxon>
        <taxon>Pezizomycotina</taxon>
        <taxon>Dothideomycetes</taxon>
        <taxon>Pleosporomycetidae</taxon>
        <taxon>Mytilinidiales</taxon>
        <taxon>Argynnaceae</taxon>
        <taxon>Lepidopterella</taxon>
    </lineage>
</organism>
<keyword evidence="2" id="KW-1185">Reference proteome</keyword>
<dbReference type="AlphaFoldDB" id="A0A8E2ELS4"/>
<name>A0A8E2ELS4_9PEZI</name>
<evidence type="ECO:0000313" key="2">
    <source>
        <dbReference type="Proteomes" id="UP000250266"/>
    </source>
</evidence>
<reference evidence="1 2" key="1">
    <citation type="journal article" date="2016" name="Nat. Commun.">
        <title>Ectomycorrhizal ecology is imprinted in the genome of the dominant symbiotic fungus Cenococcum geophilum.</title>
        <authorList>
            <consortium name="DOE Joint Genome Institute"/>
            <person name="Peter M."/>
            <person name="Kohler A."/>
            <person name="Ohm R.A."/>
            <person name="Kuo A."/>
            <person name="Krutzmann J."/>
            <person name="Morin E."/>
            <person name="Arend M."/>
            <person name="Barry K.W."/>
            <person name="Binder M."/>
            <person name="Choi C."/>
            <person name="Clum A."/>
            <person name="Copeland A."/>
            <person name="Grisel N."/>
            <person name="Haridas S."/>
            <person name="Kipfer T."/>
            <person name="LaButti K."/>
            <person name="Lindquist E."/>
            <person name="Lipzen A."/>
            <person name="Maire R."/>
            <person name="Meier B."/>
            <person name="Mihaltcheva S."/>
            <person name="Molinier V."/>
            <person name="Murat C."/>
            <person name="Poggeler S."/>
            <person name="Quandt C.A."/>
            <person name="Sperisen C."/>
            <person name="Tritt A."/>
            <person name="Tisserant E."/>
            <person name="Crous P.W."/>
            <person name="Henrissat B."/>
            <person name="Nehls U."/>
            <person name="Egli S."/>
            <person name="Spatafora J.W."/>
            <person name="Grigoriev I.V."/>
            <person name="Martin F.M."/>
        </authorList>
    </citation>
    <scope>NUCLEOTIDE SEQUENCE [LARGE SCALE GENOMIC DNA]</scope>
    <source>
        <strain evidence="1 2">CBS 459.81</strain>
    </source>
</reference>
<sequence length="174" mass="19585">MSLNFAPGRRTGSPWLRERPRSFFKPSRYLRFWPTGIHYGTTVASEEKAFFQGSFSTIALAKLPTFVLELCDSAGTFGTTSCPFLIPPYSRSTEATTSVIFLERFDSRAKGARLELLPFRPSHRTHTKDKEVLCSLLLGTHNLTRDLSSGLPTLLLPSPTFAVPRFSGWSRVYF</sequence>
<evidence type="ECO:0000313" key="1">
    <source>
        <dbReference type="EMBL" id="OCK86138.1"/>
    </source>
</evidence>
<dbReference type="EMBL" id="KV744808">
    <property type="protein sequence ID" value="OCK86138.1"/>
    <property type="molecule type" value="Genomic_DNA"/>
</dbReference>
<gene>
    <name evidence="1" type="ORF">K432DRAFT_376951</name>
</gene>